<keyword evidence="1" id="KW-1133">Transmembrane helix</keyword>
<evidence type="ECO:0000313" key="2">
    <source>
        <dbReference type="EMBL" id="QHT00814.1"/>
    </source>
</evidence>
<protein>
    <submittedName>
        <fullName evidence="2">Uncharacterized protein</fullName>
    </submittedName>
</protein>
<feature type="transmembrane region" description="Helical" evidence="1">
    <location>
        <begin position="12"/>
        <end position="29"/>
    </location>
</feature>
<sequence>MEGNWTQLLIEAVIMGIIIVVLGYIVSFITKPWFGTALPEVCKHWNDDYMMEINLFLIGFIGHLGFELAGMNTWYCKHGHACSQ</sequence>
<keyword evidence="1" id="KW-0472">Membrane</keyword>
<dbReference type="AlphaFoldDB" id="A0A6C0CBB9"/>
<keyword evidence="1" id="KW-0812">Transmembrane</keyword>
<feature type="transmembrane region" description="Helical" evidence="1">
    <location>
        <begin position="49"/>
        <end position="69"/>
    </location>
</feature>
<organism evidence="2">
    <name type="scientific">viral metagenome</name>
    <dbReference type="NCBI Taxonomy" id="1070528"/>
    <lineage>
        <taxon>unclassified sequences</taxon>
        <taxon>metagenomes</taxon>
        <taxon>organismal metagenomes</taxon>
    </lineage>
</organism>
<dbReference type="EMBL" id="MN739359">
    <property type="protein sequence ID" value="QHT00814.1"/>
    <property type="molecule type" value="Genomic_DNA"/>
</dbReference>
<name>A0A6C0CBB9_9ZZZZ</name>
<accession>A0A6C0CBB9</accession>
<reference evidence="2" key="1">
    <citation type="journal article" date="2020" name="Nature">
        <title>Giant virus diversity and host interactions through global metagenomics.</title>
        <authorList>
            <person name="Schulz F."/>
            <person name="Roux S."/>
            <person name="Paez-Espino D."/>
            <person name="Jungbluth S."/>
            <person name="Walsh D.A."/>
            <person name="Denef V.J."/>
            <person name="McMahon K.D."/>
            <person name="Konstantinidis K.T."/>
            <person name="Eloe-Fadrosh E.A."/>
            <person name="Kyrpides N.C."/>
            <person name="Woyke T."/>
        </authorList>
    </citation>
    <scope>NUCLEOTIDE SEQUENCE</scope>
    <source>
        <strain evidence="2">GVMAG-M-3300020192-26</strain>
    </source>
</reference>
<proteinExistence type="predicted"/>
<evidence type="ECO:0000256" key="1">
    <source>
        <dbReference type="SAM" id="Phobius"/>
    </source>
</evidence>